<evidence type="ECO:0000313" key="2">
    <source>
        <dbReference type="EMBL" id="WRP15769.1"/>
    </source>
</evidence>
<protein>
    <submittedName>
        <fullName evidence="2">DUF6431 domain-containing protein</fullName>
    </submittedName>
</protein>
<accession>A0ABZ1BSM7</accession>
<gene>
    <name evidence="2" type="ORF">VLY81_06340</name>
</gene>
<dbReference type="EMBL" id="CP141614">
    <property type="protein sequence ID" value="WRP15769.1"/>
    <property type="molecule type" value="Genomic_DNA"/>
</dbReference>
<dbReference type="RefSeq" id="WP_324670177.1">
    <property type="nucleotide sequence ID" value="NZ_CP141614.1"/>
</dbReference>
<reference evidence="3" key="1">
    <citation type="submission" date="2023-12" db="EMBL/GenBank/DDBJ databases">
        <title>Novel isolates from deep terrestrial aquifers shed light on the physiology and ecology of the class Limnochordia.</title>
        <authorList>
            <person name="Karnachuk O.V."/>
            <person name="Lukina A.P."/>
            <person name="Avakyan M.R."/>
            <person name="Kadnikov V."/>
            <person name="Begmatov S."/>
            <person name="Beletsky A.V."/>
            <person name="Mardanov A.V."/>
            <person name="Ravin N.V."/>
        </authorList>
    </citation>
    <scope>NUCLEOTIDE SEQUENCE [LARGE SCALE GENOMIC DNA]</scope>
    <source>
        <strain evidence="3">LN</strain>
    </source>
</reference>
<dbReference type="Proteomes" id="UP001333102">
    <property type="component" value="Chromosome"/>
</dbReference>
<evidence type="ECO:0000259" key="1">
    <source>
        <dbReference type="Pfam" id="PF20020"/>
    </source>
</evidence>
<dbReference type="Pfam" id="PF20020">
    <property type="entry name" value="DUF6431"/>
    <property type="match status" value="1"/>
</dbReference>
<feature type="domain" description="DUF6431" evidence="1">
    <location>
        <begin position="28"/>
        <end position="85"/>
    </location>
</feature>
<sequence length="107" mass="11944">MIPIFAGPDVRSYLAAEKAGRLRLPRLCPACGGRLWGHGCCERGADETGPCGYQRIPVRRRPSSRCGRTASFLPSFLRPYQSLVSAARQRLYQGLRRGCRGGRWPPR</sequence>
<keyword evidence="3" id="KW-1185">Reference proteome</keyword>
<name>A0ABZ1BSM7_9FIRM</name>
<dbReference type="InterPro" id="IPR045536">
    <property type="entry name" value="DUF6431"/>
</dbReference>
<evidence type="ECO:0000313" key="3">
    <source>
        <dbReference type="Proteomes" id="UP001333102"/>
    </source>
</evidence>
<proteinExistence type="predicted"/>
<organism evidence="2 3">
    <name type="scientific">Geochorda subterranea</name>
    <dbReference type="NCBI Taxonomy" id="3109564"/>
    <lineage>
        <taxon>Bacteria</taxon>
        <taxon>Bacillati</taxon>
        <taxon>Bacillota</taxon>
        <taxon>Limnochordia</taxon>
        <taxon>Limnochordales</taxon>
        <taxon>Geochordaceae</taxon>
        <taxon>Geochorda</taxon>
    </lineage>
</organism>